<protein>
    <submittedName>
        <fullName evidence="1">Uncharacterized protein</fullName>
    </submittedName>
</protein>
<sequence>MIYADLNSQEVVVHQLDYLALDLCCLYLKISINCPLFVTNASRSGSIYLPMNANWMRLQALPATLGMTLWTFIVCPRCAINPVLLVPYGPVPLVHAFTKYTSCIYCFTIAPSLLWHPVEAHRRMH</sequence>
<reference evidence="1" key="3">
    <citation type="submission" date="2023-05" db="EMBL/GenBank/DDBJ databases">
        <authorList>
            <person name="Smith C.H."/>
        </authorList>
    </citation>
    <scope>NUCLEOTIDE SEQUENCE</scope>
    <source>
        <strain evidence="1">CHS0354</strain>
        <tissue evidence="1">Mantle</tissue>
    </source>
</reference>
<accession>A0AAE0WAS6</accession>
<organism evidence="1 2">
    <name type="scientific">Potamilus streckersoni</name>
    <dbReference type="NCBI Taxonomy" id="2493646"/>
    <lineage>
        <taxon>Eukaryota</taxon>
        <taxon>Metazoa</taxon>
        <taxon>Spiralia</taxon>
        <taxon>Lophotrochozoa</taxon>
        <taxon>Mollusca</taxon>
        <taxon>Bivalvia</taxon>
        <taxon>Autobranchia</taxon>
        <taxon>Heteroconchia</taxon>
        <taxon>Palaeoheterodonta</taxon>
        <taxon>Unionida</taxon>
        <taxon>Unionoidea</taxon>
        <taxon>Unionidae</taxon>
        <taxon>Ambleminae</taxon>
        <taxon>Lampsilini</taxon>
        <taxon>Potamilus</taxon>
    </lineage>
</organism>
<comment type="caution">
    <text evidence="1">The sequence shown here is derived from an EMBL/GenBank/DDBJ whole genome shotgun (WGS) entry which is preliminary data.</text>
</comment>
<dbReference type="AlphaFoldDB" id="A0AAE0WAS6"/>
<dbReference type="EMBL" id="JAEAOA010000771">
    <property type="protein sequence ID" value="KAK3606585.1"/>
    <property type="molecule type" value="Genomic_DNA"/>
</dbReference>
<feature type="non-terminal residue" evidence="1">
    <location>
        <position position="125"/>
    </location>
</feature>
<reference evidence="1" key="1">
    <citation type="journal article" date="2021" name="Genome Biol. Evol.">
        <title>A High-Quality Reference Genome for a Parasitic Bivalve with Doubly Uniparental Inheritance (Bivalvia: Unionida).</title>
        <authorList>
            <person name="Smith C.H."/>
        </authorList>
    </citation>
    <scope>NUCLEOTIDE SEQUENCE</scope>
    <source>
        <strain evidence="1">CHS0354</strain>
    </source>
</reference>
<evidence type="ECO:0000313" key="1">
    <source>
        <dbReference type="EMBL" id="KAK3606585.1"/>
    </source>
</evidence>
<proteinExistence type="predicted"/>
<name>A0AAE0WAS6_9BIVA</name>
<reference evidence="1" key="2">
    <citation type="journal article" date="2021" name="Genome Biol. Evol.">
        <title>Developing a high-quality reference genome for a parasitic bivalve with doubly uniparental inheritance (Bivalvia: Unionida).</title>
        <authorList>
            <person name="Smith C.H."/>
        </authorList>
    </citation>
    <scope>NUCLEOTIDE SEQUENCE</scope>
    <source>
        <strain evidence="1">CHS0354</strain>
        <tissue evidence="1">Mantle</tissue>
    </source>
</reference>
<evidence type="ECO:0000313" key="2">
    <source>
        <dbReference type="Proteomes" id="UP001195483"/>
    </source>
</evidence>
<keyword evidence="2" id="KW-1185">Reference proteome</keyword>
<dbReference type="Proteomes" id="UP001195483">
    <property type="component" value="Unassembled WGS sequence"/>
</dbReference>
<gene>
    <name evidence="1" type="ORF">CHS0354_012796</name>
</gene>